<evidence type="ECO:0000313" key="2">
    <source>
        <dbReference type="Proteomes" id="UP000256941"/>
    </source>
</evidence>
<comment type="caution">
    <text evidence="1">The sequence shown here is derived from an EMBL/GenBank/DDBJ whole genome shotgun (WGS) entry which is preliminary data.</text>
</comment>
<sequence length="55" mass="6334">MTEDEFMTEVRSLAVPQQRQVLAELRRMNLVPSEQLREPLQRLARGARTGLDEAP</sequence>
<name>A0A3D9XP37_PARVE</name>
<dbReference type="RefSeq" id="WP_166435534.1">
    <property type="nucleotide sequence ID" value="NZ_CP038197.1"/>
</dbReference>
<organism evidence="1 2">
    <name type="scientific">Paracoccus versutus</name>
    <name type="common">Thiobacillus versutus</name>
    <dbReference type="NCBI Taxonomy" id="34007"/>
    <lineage>
        <taxon>Bacteria</taxon>
        <taxon>Pseudomonadati</taxon>
        <taxon>Pseudomonadota</taxon>
        <taxon>Alphaproteobacteria</taxon>
        <taxon>Rhodobacterales</taxon>
        <taxon>Paracoccaceae</taxon>
        <taxon>Paracoccus</taxon>
    </lineage>
</organism>
<proteinExistence type="predicted"/>
<accession>A0A3D9XP37</accession>
<evidence type="ECO:0000313" key="1">
    <source>
        <dbReference type="EMBL" id="REF69932.1"/>
    </source>
</evidence>
<gene>
    <name evidence="1" type="ORF">BDD41_2651</name>
</gene>
<dbReference type="EMBL" id="QTUJ01000002">
    <property type="protein sequence ID" value="REF69932.1"/>
    <property type="molecule type" value="Genomic_DNA"/>
</dbReference>
<dbReference type="AlphaFoldDB" id="A0A3D9XP37"/>
<protein>
    <submittedName>
        <fullName evidence="1">Uncharacterized protein</fullName>
    </submittedName>
</protein>
<reference evidence="1 2" key="1">
    <citation type="submission" date="2018-08" db="EMBL/GenBank/DDBJ databases">
        <title>Genomic Encyclopedia of Archaeal and Bacterial Type Strains, Phase II (KMG-II): from individual species to whole genera.</title>
        <authorList>
            <person name="Goeker M."/>
        </authorList>
    </citation>
    <scope>NUCLEOTIDE SEQUENCE [LARGE SCALE GENOMIC DNA]</scope>
    <source>
        <strain evidence="1 2">DSM 17099</strain>
    </source>
</reference>
<dbReference type="Proteomes" id="UP000256941">
    <property type="component" value="Unassembled WGS sequence"/>
</dbReference>